<dbReference type="KEGG" id="osu:NT6N_22770"/>
<reference evidence="1" key="1">
    <citation type="submission" date="2024-07" db="EMBL/GenBank/DDBJ databases">
        <title>Complete genome sequence of Verrucomicrobiaceae bacterium NT6N.</title>
        <authorList>
            <person name="Huang C."/>
            <person name="Takami H."/>
            <person name="Hamasaki K."/>
        </authorList>
    </citation>
    <scope>NUCLEOTIDE SEQUENCE</scope>
    <source>
        <strain evidence="1">NT6N</strain>
    </source>
</reference>
<gene>
    <name evidence="1" type="ORF">NT6N_22770</name>
</gene>
<dbReference type="AlphaFoldDB" id="A0AAT9FM83"/>
<evidence type="ECO:0000313" key="1">
    <source>
        <dbReference type="EMBL" id="BDS07237.1"/>
    </source>
</evidence>
<proteinExistence type="predicted"/>
<dbReference type="EMBL" id="AP026866">
    <property type="protein sequence ID" value="BDS07237.1"/>
    <property type="molecule type" value="Genomic_DNA"/>
</dbReference>
<organism evidence="1">
    <name type="scientific">Oceaniferula spumae</name>
    <dbReference type="NCBI Taxonomy" id="2979115"/>
    <lineage>
        <taxon>Bacteria</taxon>
        <taxon>Pseudomonadati</taxon>
        <taxon>Verrucomicrobiota</taxon>
        <taxon>Verrucomicrobiia</taxon>
        <taxon>Verrucomicrobiales</taxon>
        <taxon>Verrucomicrobiaceae</taxon>
        <taxon>Oceaniferula</taxon>
    </lineage>
</organism>
<accession>A0AAT9FM83</accession>
<sequence length="130" mass="14881">MKTQLEFKSSAFPAYEDESEQINPDRWGMRLAEYLHSELPAHGFTPEGDPFYEDWGVCICLKNDAFPLMLGCGNQDDDEYLVFLEPSKAEIKKGLFRKKVIDTTSVLIPLAEAVESIIRAHPETKDLQWQ</sequence>
<evidence type="ECO:0008006" key="2">
    <source>
        <dbReference type="Google" id="ProtNLM"/>
    </source>
</evidence>
<name>A0AAT9FM83_9BACT</name>
<protein>
    <recommendedName>
        <fullName evidence="2">DUF1801 domain-containing protein</fullName>
    </recommendedName>
</protein>